<feature type="domain" description="Tr-type G" evidence="8">
    <location>
        <begin position="323"/>
        <end position="492"/>
    </location>
</feature>
<dbReference type="SUPFAM" id="SSF52540">
    <property type="entry name" value="P-loop containing nucleoside triphosphate hydrolases"/>
    <property type="match status" value="1"/>
</dbReference>
<sequence>MLDKEIKSTELAKELKESGINIKATDVVRELARMRGVEFKKGTTLVKLTIEEADRIRQIFRQAKVVQPKIKTATAKAVEIKKKAEGKKVEGVQRTEEREKEKLIEKVERIPPQKVRDFLETPLKEVEKVEKVEKVERPKEPVIKKEEEKKEFEEEKEGELPPIIPIIPDEEVETKIPVRFKKEIDIEKVEKFKVKPGMQKAFQAIKKIESKKWIEQKPFKKAKDKFKKVEPASALPITAPRRKSIKLEEGTTVKEFAELIGQKISDVIKKFMELGYMPTINQPVDMDAAVLVADSFGVKVEIVAPEQLDVIEELVEESANLIHRPPVVTIMGHVDHGKTSLLDAIRQTKVTETEAGGITQHIGAYKVSLQGKDITFLDTPGHEAFTALRARGAKVTDIVVLVVAADDGVMPQTIEAIDHSKAANVPIVVAINKIDKPEANPARIKNELAEYGIVPEEWGGQNIFVEVSAKKKIGIEQLLEMILLQAEIMELKANPNRPARGTIIEAKLDRGRGPVATVLIQSGTLRIGDAFVAGTASGKVRALIDDTGKKINEAGPSTPVEIIGFSEVPTAGDVFTCVEDEKKARQIALARLQKQRLAEAARHKKLTLDELYSKIKEGQIKELGIVIKGDVQGSVEAIRSALEGITHPEVKVRVIHAAVGGINESDVMLAAASNAIIIGFNVRPELKASNLAEKEGVDIRLYNIIYDAIEDVKKALEGMLEPTLKEKILGRAEVRQTFQVSRLGTIAGCYVIDGVISRASDGIRVIRDNIVIYEGRIASLKRFKEDVKEAQTGYECGIMIENFNDIKVGDILENYIIEKIAAKLN</sequence>
<organism evidence="9">
    <name type="scientific">hot springs metagenome</name>
    <dbReference type="NCBI Taxonomy" id="433727"/>
    <lineage>
        <taxon>unclassified sequences</taxon>
        <taxon>metagenomes</taxon>
        <taxon>ecological metagenomes</taxon>
    </lineage>
</organism>
<dbReference type="InterPro" id="IPR009000">
    <property type="entry name" value="Transl_B-barrel_sf"/>
</dbReference>
<evidence type="ECO:0000256" key="2">
    <source>
        <dbReference type="ARBA" id="ARBA00007733"/>
    </source>
</evidence>
<dbReference type="Gene3D" id="3.40.50.300">
    <property type="entry name" value="P-loop containing nucleotide triphosphate hydrolases"/>
    <property type="match status" value="1"/>
</dbReference>
<dbReference type="FunFam" id="2.40.30.10:FF:000008">
    <property type="entry name" value="Translation initiation factor IF-2"/>
    <property type="match status" value="1"/>
</dbReference>
<gene>
    <name evidence="9" type="ORF">A45J_0634</name>
</gene>
<dbReference type="GO" id="GO:0003924">
    <property type="term" value="F:GTPase activity"/>
    <property type="evidence" value="ECO:0007669"/>
    <property type="project" value="InterPro"/>
</dbReference>
<dbReference type="Pfam" id="PF11987">
    <property type="entry name" value="IF-2"/>
    <property type="match status" value="1"/>
</dbReference>
<evidence type="ECO:0000256" key="1">
    <source>
        <dbReference type="ARBA" id="ARBA00004496"/>
    </source>
</evidence>
<dbReference type="Gene3D" id="2.40.30.10">
    <property type="entry name" value="Translation factors"/>
    <property type="match status" value="2"/>
</dbReference>
<comment type="subcellular location">
    <subcellularLocation>
        <location evidence="1">Cytoplasm</location>
    </subcellularLocation>
</comment>
<comment type="similarity">
    <text evidence="2">Belongs to the TRAFAC class translation factor GTPase superfamily. Classic translation factor GTPase family. IF-2 subfamily.</text>
</comment>
<reference evidence="9" key="1">
    <citation type="submission" date="2019-10" db="EMBL/GenBank/DDBJ databases">
        <title>Metagenomic sequencing of thiosulfate-disproportionating enrichment culture.</title>
        <authorList>
            <person name="Umezawa K."/>
            <person name="Kojima H."/>
            <person name="Fukui M."/>
        </authorList>
    </citation>
    <scope>NUCLEOTIDE SEQUENCE</scope>
    <source>
        <strain evidence="9">45J</strain>
    </source>
</reference>
<dbReference type="Pfam" id="PF04760">
    <property type="entry name" value="IF2_N"/>
    <property type="match status" value="1"/>
</dbReference>
<dbReference type="PRINTS" id="PR00449">
    <property type="entry name" value="RASTRNSFRMNG"/>
</dbReference>
<dbReference type="Pfam" id="PF00009">
    <property type="entry name" value="GTP_EFTU"/>
    <property type="match status" value="1"/>
</dbReference>
<dbReference type="AlphaFoldDB" id="A0A5J4KZG7"/>
<dbReference type="CDD" id="cd03702">
    <property type="entry name" value="IF2_mtIF2_II"/>
    <property type="match status" value="1"/>
</dbReference>
<dbReference type="Pfam" id="PF03144">
    <property type="entry name" value="GTP_EFTU_D2"/>
    <property type="match status" value="1"/>
</dbReference>
<dbReference type="InterPro" id="IPR000795">
    <property type="entry name" value="T_Tr_GTP-bd_dom"/>
</dbReference>
<dbReference type="Gene3D" id="3.40.50.10050">
    <property type="entry name" value="Translation initiation factor IF- 2, domain 3"/>
    <property type="match status" value="1"/>
</dbReference>
<dbReference type="NCBIfam" id="TIGR00487">
    <property type="entry name" value="IF-2"/>
    <property type="match status" value="1"/>
</dbReference>
<dbReference type="InterPro" id="IPR000178">
    <property type="entry name" value="TF_IF2_bacterial-like"/>
</dbReference>
<dbReference type="InterPro" id="IPR036925">
    <property type="entry name" value="TIF_IF2_dom3_sf"/>
</dbReference>
<dbReference type="HAMAP" id="MF_00100_B">
    <property type="entry name" value="IF_2_B"/>
    <property type="match status" value="1"/>
</dbReference>
<keyword evidence="6" id="KW-0648">Protein biosynthesis</keyword>
<dbReference type="EMBL" id="BLAB01000001">
    <property type="protein sequence ID" value="GER92903.1"/>
    <property type="molecule type" value="Genomic_DNA"/>
</dbReference>
<dbReference type="InterPro" id="IPR027417">
    <property type="entry name" value="P-loop_NTPase"/>
</dbReference>
<evidence type="ECO:0000256" key="5">
    <source>
        <dbReference type="ARBA" id="ARBA00022741"/>
    </source>
</evidence>
<evidence type="ECO:0000313" key="9">
    <source>
        <dbReference type="EMBL" id="GER92903.1"/>
    </source>
</evidence>
<dbReference type="InterPro" id="IPR015760">
    <property type="entry name" value="TIF_IF2"/>
</dbReference>
<dbReference type="CDD" id="cd03692">
    <property type="entry name" value="mtIF2_IVc"/>
    <property type="match status" value="1"/>
</dbReference>
<dbReference type="PANTHER" id="PTHR43381:SF5">
    <property type="entry name" value="TR-TYPE G DOMAIN-CONTAINING PROTEIN"/>
    <property type="match status" value="1"/>
</dbReference>
<evidence type="ECO:0000256" key="4">
    <source>
        <dbReference type="ARBA" id="ARBA00022540"/>
    </source>
</evidence>
<dbReference type="InterPro" id="IPR006847">
    <property type="entry name" value="IF2_N"/>
</dbReference>
<dbReference type="InterPro" id="IPR004161">
    <property type="entry name" value="EFTu-like_2"/>
</dbReference>
<keyword evidence="7" id="KW-0342">GTP-binding</keyword>
<dbReference type="NCBIfam" id="TIGR00231">
    <property type="entry name" value="small_GTP"/>
    <property type="match status" value="1"/>
</dbReference>
<dbReference type="GO" id="GO:0005829">
    <property type="term" value="C:cytosol"/>
    <property type="evidence" value="ECO:0007669"/>
    <property type="project" value="TreeGrafter"/>
</dbReference>
<dbReference type="InterPro" id="IPR023115">
    <property type="entry name" value="TIF_IF2_dom3"/>
</dbReference>
<comment type="caution">
    <text evidence="9">The sequence shown here is derived from an EMBL/GenBank/DDBJ whole genome shotgun (WGS) entry which is preliminary data.</text>
</comment>
<dbReference type="SUPFAM" id="SSF50447">
    <property type="entry name" value="Translation proteins"/>
    <property type="match status" value="2"/>
</dbReference>
<keyword evidence="3" id="KW-0963">Cytoplasm</keyword>
<evidence type="ECO:0000256" key="6">
    <source>
        <dbReference type="ARBA" id="ARBA00022917"/>
    </source>
</evidence>
<dbReference type="InterPro" id="IPR053905">
    <property type="entry name" value="EF-G-like_DII"/>
</dbReference>
<dbReference type="SUPFAM" id="SSF52156">
    <property type="entry name" value="Initiation factor IF2/eIF5b, domain 3"/>
    <property type="match status" value="1"/>
</dbReference>
<dbReference type="Pfam" id="PF22042">
    <property type="entry name" value="EF-G_D2"/>
    <property type="match status" value="1"/>
</dbReference>
<keyword evidence="5" id="KW-0547">Nucleotide-binding</keyword>
<dbReference type="FunFam" id="2.40.30.10:FF:000007">
    <property type="entry name" value="Translation initiation factor IF-2"/>
    <property type="match status" value="1"/>
</dbReference>
<keyword evidence="4 9" id="KW-0396">Initiation factor</keyword>
<protein>
    <submittedName>
        <fullName evidence="9">Translation initiation factor IF-2</fullName>
    </submittedName>
</protein>
<dbReference type="InterPro" id="IPR044145">
    <property type="entry name" value="IF2_II"/>
</dbReference>
<evidence type="ECO:0000259" key="8">
    <source>
        <dbReference type="PROSITE" id="PS51722"/>
    </source>
</evidence>
<dbReference type="FunFam" id="3.40.50.10050:FF:000001">
    <property type="entry name" value="Translation initiation factor IF-2"/>
    <property type="match status" value="1"/>
</dbReference>
<dbReference type="FunFam" id="3.40.50.300:FF:000019">
    <property type="entry name" value="Translation initiation factor IF-2"/>
    <property type="match status" value="1"/>
</dbReference>
<dbReference type="GO" id="GO:0003743">
    <property type="term" value="F:translation initiation factor activity"/>
    <property type="evidence" value="ECO:0007669"/>
    <property type="project" value="UniProtKB-KW"/>
</dbReference>
<dbReference type="CDD" id="cd01887">
    <property type="entry name" value="IF2_eIF5B"/>
    <property type="match status" value="1"/>
</dbReference>
<dbReference type="PROSITE" id="PS51722">
    <property type="entry name" value="G_TR_2"/>
    <property type="match status" value="1"/>
</dbReference>
<evidence type="ECO:0000256" key="7">
    <source>
        <dbReference type="ARBA" id="ARBA00023134"/>
    </source>
</evidence>
<accession>A0A5J4KZG7</accession>
<dbReference type="GO" id="GO:0005525">
    <property type="term" value="F:GTP binding"/>
    <property type="evidence" value="ECO:0007669"/>
    <property type="project" value="UniProtKB-KW"/>
</dbReference>
<proteinExistence type="inferred from homology"/>
<name>A0A5J4KZG7_9ZZZZ</name>
<dbReference type="PANTHER" id="PTHR43381">
    <property type="entry name" value="TRANSLATION INITIATION FACTOR IF-2-RELATED"/>
    <property type="match status" value="1"/>
</dbReference>
<evidence type="ECO:0000256" key="3">
    <source>
        <dbReference type="ARBA" id="ARBA00022490"/>
    </source>
</evidence>
<dbReference type="InterPro" id="IPR005225">
    <property type="entry name" value="Small_GTP-bd"/>
</dbReference>